<protein>
    <submittedName>
        <fullName evidence="2">Uncharacterized protein</fullName>
    </submittedName>
</protein>
<sequence length="103" mass="11793">MNFIEKCLNGDVLMDEIDDYVERWSDGEEGKGMTLHDFLGMTWEEYSIWGTKPSILPVILRSKRNGISLDDELGAERLSLAARAGSAEEAEKMTNWLRRIEKI</sequence>
<dbReference type="AlphaFoldDB" id="A0A450UGU8"/>
<gene>
    <name evidence="1" type="ORF">BECKH772A_GA0070896_100234</name>
    <name evidence="2" type="ORF">BECKH772B_GA0070898_100214</name>
    <name evidence="3" type="ORF">BECKH772C_GA0070978_100214</name>
</gene>
<dbReference type="EMBL" id="CAADFG010000023">
    <property type="protein sequence ID" value="VFJ90643.1"/>
    <property type="molecule type" value="Genomic_DNA"/>
</dbReference>
<evidence type="ECO:0000313" key="2">
    <source>
        <dbReference type="EMBL" id="VFJ91756.1"/>
    </source>
</evidence>
<accession>A0A450UGU8</accession>
<evidence type="ECO:0000313" key="1">
    <source>
        <dbReference type="EMBL" id="VFJ90643.1"/>
    </source>
</evidence>
<proteinExistence type="predicted"/>
<evidence type="ECO:0000313" key="3">
    <source>
        <dbReference type="EMBL" id="VFJ98387.1"/>
    </source>
</evidence>
<name>A0A450UGU8_9GAMM</name>
<organism evidence="2">
    <name type="scientific">Candidatus Kentrum eta</name>
    <dbReference type="NCBI Taxonomy" id="2126337"/>
    <lineage>
        <taxon>Bacteria</taxon>
        <taxon>Pseudomonadati</taxon>
        <taxon>Pseudomonadota</taxon>
        <taxon>Gammaproteobacteria</taxon>
        <taxon>Candidatus Kentrum</taxon>
    </lineage>
</organism>
<reference evidence="2" key="1">
    <citation type="submission" date="2019-02" db="EMBL/GenBank/DDBJ databases">
        <authorList>
            <person name="Gruber-Vodicka R. H."/>
            <person name="Seah K. B. B."/>
        </authorList>
    </citation>
    <scope>NUCLEOTIDE SEQUENCE</scope>
    <source>
        <strain evidence="3">BECK_SA2B12</strain>
        <strain evidence="1">BECK_SA2B15</strain>
        <strain evidence="2">BECK_SA2B20</strain>
    </source>
</reference>
<dbReference type="EMBL" id="CAADFI010000021">
    <property type="protein sequence ID" value="VFJ91756.1"/>
    <property type="molecule type" value="Genomic_DNA"/>
</dbReference>
<dbReference type="EMBL" id="CAADFJ010000021">
    <property type="protein sequence ID" value="VFJ98387.1"/>
    <property type="molecule type" value="Genomic_DNA"/>
</dbReference>